<organism evidence="2 3">
    <name type="scientific">Eumeta variegata</name>
    <name type="common">Bagworm moth</name>
    <name type="synonym">Eumeta japonica</name>
    <dbReference type="NCBI Taxonomy" id="151549"/>
    <lineage>
        <taxon>Eukaryota</taxon>
        <taxon>Metazoa</taxon>
        <taxon>Ecdysozoa</taxon>
        <taxon>Arthropoda</taxon>
        <taxon>Hexapoda</taxon>
        <taxon>Insecta</taxon>
        <taxon>Pterygota</taxon>
        <taxon>Neoptera</taxon>
        <taxon>Endopterygota</taxon>
        <taxon>Lepidoptera</taxon>
        <taxon>Glossata</taxon>
        <taxon>Ditrysia</taxon>
        <taxon>Tineoidea</taxon>
        <taxon>Psychidae</taxon>
        <taxon>Oiketicinae</taxon>
        <taxon>Eumeta</taxon>
    </lineage>
</organism>
<gene>
    <name evidence="2" type="ORF">EVAR_99346_1</name>
</gene>
<accession>A0A4C1SYP9</accession>
<evidence type="ECO:0000256" key="1">
    <source>
        <dbReference type="SAM" id="MobiDB-lite"/>
    </source>
</evidence>
<reference evidence="2 3" key="1">
    <citation type="journal article" date="2019" name="Commun. Biol.">
        <title>The bagworm genome reveals a unique fibroin gene that provides high tensile strength.</title>
        <authorList>
            <person name="Kono N."/>
            <person name="Nakamura H."/>
            <person name="Ohtoshi R."/>
            <person name="Tomita M."/>
            <person name="Numata K."/>
            <person name="Arakawa K."/>
        </authorList>
    </citation>
    <scope>NUCLEOTIDE SEQUENCE [LARGE SCALE GENOMIC DNA]</scope>
</reference>
<evidence type="ECO:0000313" key="2">
    <source>
        <dbReference type="EMBL" id="GBP07055.1"/>
    </source>
</evidence>
<comment type="caution">
    <text evidence="2">The sequence shown here is derived from an EMBL/GenBank/DDBJ whole genome shotgun (WGS) entry which is preliminary data.</text>
</comment>
<dbReference type="AlphaFoldDB" id="A0A4C1SYP9"/>
<feature type="compositionally biased region" description="Low complexity" evidence="1">
    <location>
        <begin position="7"/>
        <end position="23"/>
    </location>
</feature>
<keyword evidence="3" id="KW-1185">Reference proteome</keyword>
<sequence>IRQVHVATLPPSSTSSPSAPSLTMRPLHPPDILFLSLRLAAGGDSSVSRLSMAGDDHHALLAPMLFALRLCYKTF</sequence>
<evidence type="ECO:0000313" key="3">
    <source>
        <dbReference type="Proteomes" id="UP000299102"/>
    </source>
</evidence>
<dbReference type="Proteomes" id="UP000299102">
    <property type="component" value="Unassembled WGS sequence"/>
</dbReference>
<name>A0A4C1SYP9_EUMVA</name>
<feature type="non-terminal residue" evidence="2">
    <location>
        <position position="1"/>
    </location>
</feature>
<protein>
    <submittedName>
        <fullName evidence="2">Uncharacterized protein</fullName>
    </submittedName>
</protein>
<dbReference type="EMBL" id="BGZK01004128">
    <property type="protein sequence ID" value="GBP07055.1"/>
    <property type="molecule type" value="Genomic_DNA"/>
</dbReference>
<proteinExistence type="predicted"/>
<feature type="region of interest" description="Disordered" evidence="1">
    <location>
        <begin position="1"/>
        <end position="23"/>
    </location>
</feature>